<gene>
    <name evidence="6" type="ORF">SPIL2461_LOCUS17293</name>
</gene>
<reference evidence="6" key="1">
    <citation type="submission" date="2021-02" db="EMBL/GenBank/DDBJ databases">
        <authorList>
            <person name="Dougan E. K."/>
            <person name="Rhodes N."/>
            <person name="Thang M."/>
            <person name="Chan C."/>
        </authorList>
    </citation>
    <scope>NUCLEOTIDE SEQUENCE</scope>
</reference>
<proteinExistence type="inferred from homology"/>
<keyword evidence="2" id="KW-0865">Zymogen</keyword>
<dbReference type="GO" id="GO:0008234">
    <property type="term" value="F:cysteine-type peptidase activity"/>
    <property type="evidence" value="ECO:0007669"/>
    <property type="project" value="InterPro"/>
</dbReference>
<dbReference type="SUPFAM" id="SSF54001">
    <property type="entry name" value="Cysteine proteinases"/>
    <property type="match status" value="1"/>
</dbReference>
<evidence type="ECO:0000313" key="6">
    <source>
        <dbReference type="EMBL" id="CAE7649116.1"/>
    </source>
</evidence>
<evidence type="ECO:0000256" key="3">
    <source>
        <dbReference type="ARBA" id="ARBA00023157"/>
    </source>
</evidence>
<dbReference type="GO" id="GO:0006508">
    <property type="term" value="P:proteolysis"/>
    <property type="evidence" value="ECO:0007669"/>
    <property type="project" value="InterPro"/>
</dbReference>
<dbReference type="InterPro" id="IPR013128">
    <property type="entry name" value="Peptidase_C1A"/>
</dbReference>
<name>A0A812W0W7_SYMPI</name>
<dbReference type="PROSITE" id="PS00639">
    <property type="entry name" value="THIOL_PROTEASE_HIS"/>
    <property type="match status" value="1"/>
</dbReference>
<dbReference type="InterPro" id="IPR039417">
    <property type="entry name" value="Peptidase_C1A_papain-like"/>
</dbReference>
<evidence type="ECO:0000256" key="4">
    <source>
        <dbReference type="SAM" id="MobiDB-lite"/>
    </source>
</evidence>
<dbReference type="PANTHER" id="PTHR12411">
    <property type="entry name" value="CYSTEINE PROTEASE FAMILY C1-RELATED"/>
    <property type="match status" value="1"/>
</dbReference>
<dbReference type="OrthoDB" id="190265at2759"/>
<evidence type="ECO:0000256" key="2">
    <source>
        <dbReference type="ARBA" id="ARBA00023145"/>
    </source>
</evidence>
<dbReference type="EMBL" id="CAJNIZ010043078">
    <property type="protein sequence ID" value="CAE7649116.1"/>
    <property type="molecule type" value="Genomic_DNA"/>
</dbReference>
<comment type="similarity">
    <text evidence="1">Belongs to the peptidase C1 family.</text>
</comment>
<dbReference type="Proteomes" id="UP000649617">
    <property type="component" value="Unassembled WGS sequence"/>
</dbReference>
<feature type="domain" description="Peptidase C1A papain C-terminal" evidence="5">
    <location>
        <begin position="2"/>
        <end position="134"/>
    </location>
</feature>
<dbReference type="SMART" id="SM00645">
    <property type="entry name" value="Pept_C1"/>
    <property type="match status" value="1"/>
</dbReference>
<keyword evidence="7" id="KW-1185">Reference proteome</keyword>
<dbReference type="InterPro" id="IPR025660">
    <property type="entry name" value="Pept_his_AS"/>
</dbReference>
<evidence type="ECO:0000256" key="1">
    <source>
        <dbReference type="ARBA" id="ARBA00008455"/>
    </source>
</evidence>
<evidence type="ECO:0000259" key="5">
    <source>
        <dbReference type="SMART" id="SM00645"/>
    </source>
</evidence>
<dbReference type="InterPro" id="IPR025661">
    <property type="entry name" value="Pept_asp_AS"/>
</dbReference>
<comment type="caution">
    <text evidence="6">The sequence shown here is derived from an EMBL/GenBank/DDBJ whole genome shotgun (WGS) entry which is preliminary data.</text>
</comment>
<dbReference type="CDD" id="cd02248">
    <property type="entry name" value="Peptidase_C1A"/>
    <property type="match status" value="1"/>
</dbReference>
<evidence type="ECO:0000313" key="7">
    <source>
        <dbReference type="Proteomes" id="UP000649617"/>
    </source>
</evidence>
<organism evidence="6 7">
    <name type="scientific">Symbiodinium pilosum</name>
    <name type="common">Dinoflagellate</name>
    <dbReference type="NCBI Taxonomy" id="2952"/>
    <lineage>
        <taxon>Eukaryota</taxon>
        <taxon>Sar</taxon>
        <taxon>Alveolata</taxon>
        <taxon>Dinophyceae</taxon>
        <taxon>Suessiales</taxon>
        <taxon>Symbiodiniaceae</taxon>
        <taxon>Symbiodinium</taxon>
    </lineage>
</organism>
<dbReference type="PROSITE" id="PS00640">
    <property type="entry name" value="THIOL_PROTEASE_ASN"/>
    <property type="match status" value="1"/>
</dbReference>
<dbReference type="Pfam" id="PF00112">
    <property type="entry name" value="Peptidase_C1"/>
    <property type="match status" value="1"/>
</dbReference>
<dbReference type="InterPro" id="IPR000668">
    <property type="entry name" value="Peptidase_C1A_C"/>
</dbReference>
<dbReference type="AlphaFoldDB" id="A0A812W0W7"/>
<accession>A0A812W0W7</accession>
<feature type="region of interest" description="Disordered" evidence="4">
    <location>
        <begin position="122"/>
        <end position="174"/>
    </location>
</feature>
<protein>
    <recommendedName>
        <fullName evidence="5">Peptidase C1A papain C-terminal domain-containing protein</fullName>
    </recommendedName>
</protein>
<keyword evidence="3" id="KW-1015">Disulfide bond</keyword>
<sequence>MLDSYPYLAKNGICKASGCTVGIPARGVTGYKDVKADDEQSLMDAVSKQPVSVAIEADQMAFQLYKGGVLSKTCGTKLDHGVLVVGYGTEDGKDYWLVKNSWGATWGEQGYVKLERGKPGPGECGIKSQASYPIVSGKPGPSPSPSPPSPPSPPTPSKSHYEKPPCQSDETQAEVEGAGGSVCAPKCDTGSCPTDVPEGTTAKPMCILQDSSTGDKYCALACILGGCPSGSKCVHLSSILGVCIYPDSESGMKLGVVPDTSEITV</sequence>
<dbReference type="Gene3D" id="3.90.70.10">
    <property type="entry name" value="Cysteine proteinases"/>
    <property type="match status" value="1"/>
</dbReference>
<dbReference type="InterPro" id="IPR038765">
    <property type="entry name" value="Papain-like_cys_pep_sf"/>
</dbReference>
<feature type="compositionally biased region" description="Pro residues" evidence="4">
    <location>
        <begin position="140"/>
        <end position="156"/>
    </location>
</feature>